<dbReference type="InterPro" id="IPR022357">
    <property type="entry name" value="MIP_CS"/>
</dbReference>
<keyword evidence="5 8" id="KW-1133">Transmembrane helix</keyword>
<comment type="subcellular location">
    <subcellularLocation>
        <location evidence="1">Membrane</location>
        <topology evidence="1">Multi-pass membrane protein</topology>
    </subcellularLocation>
</comment>
<keyword evidence="3 7" id="KW-0813">Transport</keyword>
<proteinExistence type="inferred from homology"/>
<comment type="similarity">
    <text evidence="2 7">Belongs to the MIP/aquaporin (TC 1.A.8) family.</text>
</comment>
<feature type="transmembrane region" description="Helical" evidence="8">
    <location>
        <begin position="172"/>
        <end position="195"/>
    </location>
</feature>
<accession>A0A3A1NGL3</accession>
<feature type="transmembrane region" description="Helical" evidence="8">
    <location>
        <begin position="63"/>
        <end position="80"/>
    </location>
</feature>
<evidence type="ECO:0000256" key="8">
    <source>
        <dbReference type="SAM" id="Phobius"/>
    </source>
</evidence>
<evidence type="ECO:0000256" key="3">
    <source>
        <dbReference type="ARBA" id="ARBA00022448"/>
    </source>
</evidence>
<organism evidence="9 11">
    <name type="scientific">Flagellimonas pelagia</name>
    <dbReference type="NCBI Taxonomy" id="2306998"/>
    <lineage>
        <taxon>Bacteria</taxon>
        <taxon>Pseudomonadati</taxon>
        <taxon>Bacteroidota</taxon>
        <taxon>Flavobacteriia</taxon>
        <taxon>Flavobacteriales</taxon>
        <taxon>Flavobacteriaceae</taxon>
        <taxon>Flagellimonas</taxon>
    </lineage>
</organism>
<dbReference type="InterPro" id="IPR023271">
    <property type="entry name" value="Aquaporin-like"/>
</dbReference>
<dbReference type="PROSITE" id="PS00221">
    <property type="entry name" value="MIP"/>
    <property type="match status" value="1"/>
</dbReference>
<dbReference type="PANTHER" id="PTHR43829">
    <property type="entry name" value="AQUAPORIN OR AQUAGLYCEROPORIN RELATED"/>
    <property type="match status" value="1"/>
</dbReference>
<reference evidence="10 12" key="2">
    <citation type="submission" date="2019-07" db="EMBL/GenBank/DDBJ databases">
        <title>Draft genome of two Muricauda strains isolated from deep sea.</title>
        <authorList>
            <person name="Sun C."/>
        </authorList>
    </citation>
    <scope>NUCLEOTIDE SEQUENCE [LARGE SCALE GENOMIC DNA]</scope>
    <source>
        <strain evidence="10 12">72</strain>
    </source>
</reference>
<name>A0A3A1NGL3_9FLAO</name>
<dbReference type="Pfam" id="PF00230">
    <property type="entry name" value="MIP"/>
    <property type="match status" value="1"/>
</dbReference>
<dbReference type="Proteomes" id="UP000321621">
    <property type="component" value="Unassembled WGS sequence"/>
</dbReference>
<dbReference type="Gene3D" id="1.20.1080.10">
    <property type="entry name" value="Glycerol uptake facilitator protein"/>
    <property type="match status" value="1"/>
</dbReference>
<evidence type="ECO:0000256" key="6">
    <source>
        <dbReference type="ARBA" id="ARBA00023136"/>
    </source>
</evidence>
<dbReference type="PRINTS" id="PR00783">
    <property type="entry name" value="MINTRINSICP"/>
</dbReference>
<evidence type="ECO:0000256" key="7">
    <source>
        <dbReference type="RuleBase" id="RU000477"/>
    </source>
</evidence>
<dbReference type="SUPFAM" id="SSF81338">
    <property type="entry name" value="Aquaporin-like"/>
    <property type="match status" value="1"/>
</dbReference>
<evidence type="ECO:0000313" key="10">
    <source>
        <dbReference type="EMBL" id="TXJ91437.1"/>
    </source>
</evidence>
<dbReference type="GO" id="GO:0015254">
    <property type="term" value="F:glycerol channel activity"/>
    <property type="evidence" value="ECO:0007669"/>
    <property type="project" value="TreeGrafter"/>
</dbReference>
<reference evidence="9 11" key="1">
    <citation type="submission" date="2018-08" db="EMBL/GenBank/DDBJ databases">
        <title>Proposal of Muricauda 72 sp.nov. and Muricauda NH166 sp.nov., isolated from seawater.</title>
        <authorList>
            <person name="Cheng H."/>
            <person name="Wu Y.-H."/>
            <person name="Guo L.-L."/>
            <person name="Xu X.-W."/>
        </authorList>
    </citation>
    <scope>NUCLEOTIDE SEQUENCE [LARGE SCALE GENOMIC DNA]</scope>
    <source>
        <strain evidence="9 11">72</strain>
    </source>
</reference>
<keyword evidence="4 7" id="KW-0812">Transmembrane</keyword>
<feature type="transmembrane region" description="Helical" evidence="8">
    <location>
        <begin position="224"/>
        <end position="244"/>
    </location>
</feature>
<dbReference type="OrthoDB" id="9807293at2"/>
<sequence>MSEFTAEFFGTFLLLLLGLGTNANVALNTTFGQNSGWIVISFGWGLSVFAAVAVAGPYSGAHINPAVTIGLASASLFAWSEVPSFLLAQVLGGATGTTLVWLVFKDHFASTKDQGTKLGVFSTGPAIKNYPINFLSEMTGTFVLMFVILYFTEPQFNADFMSGNVVGLGSVGALPVALLVTVIGLSLGGTTGYAINPVRDLIPRIVHAVLPIPGKGGSNWKYSWIPVLGPITGAIIASLIYLYLK</sequence>
<evidence type="ECO:0000313" key="11">
    <source>
        <dbReference type="Proteomes" id="UP000266691"/>
    </source>
</evidence>
<evidence type="ECO:0000256" key="4">
    <source>
        <dbReference type="ARBA" id="ARBA00022692"/>
    </source>
</evidence>
<dbReference type="EMBL" id="VNWK01000035">
    <property type="protein sequence ID" value="TXJ91437.1"/>
    <property type="molecule type" value="Genomic_DNA"/>
</dbReference>
<dbReference type="InterPro" id="IPR000425">
    <property type="entry name" value="MIP"/>
</dbReference>
<evidence type="ECO:0000256" key="1">
    <source>
        <dbReference type="ARBA" id="ARBA00004141"/>
    </source>
</evidence>
<dbReference type="GO" id="GO:0005886">
    <property type="term" value="C:plasma membrane"/>
    <property type="evidence" value="ECO:0007669"/>
    <property type="project" value="TreeGrafter"/>
</dbReference>
<evidence type="ECO:0000256" key="5">
    <source>
        <dbReference type="ARBA" id="ARBA00022989"/>
    </source>
</evidence>
<feature type="transmembrane region" description="Helical" evidence="8">
    <location>
        <begin position="36"/>
        <end position="56"/>
    </location>
</feature>
<feature type="transmembrane region" description="Helical" evidence="8">
    <location>
        <begin position="134"/>
        <end position="152"/>
    </location>
</feature>
<dbReference type="PANTHER" id="PTHR43829:SF9">
    <property type="entry name" value="AQUAPORIN-9"/>
    <property type="match status" value="1"/>
</dbReference>
<evidence type="ECO:0000256" key="2">
    <source>
        <dbReference type="ARBA" id="ARBA00006175"/>
    </source>
</evidence>
<dbReference type="EMBL" id="QXFI01000035">
    <property type="protein sequence ID" value="RIV42407.1"/>
    <property type="molecule type" value="Genomic_DNA"/>
</dbReference>
<protein>
    <submittedName>
        <fullName evidence="9">Aquaporin family protein</fullName>
    </submittedName>
</protein>
<comment type="caution">
    <text evidence="9">The sequence shown here is derived from an EMBL/GenBank/DDBJ whole genome shotgun (WGS) entry which is preliminary data.</text>
</comment>
<evidence type="ECO:0000313" key="12">
    <source>
        <dbReference type="Proteomes" id="UP000321621"/>
    </source>
</evidence>
<evidence type="ECO:0000313" key="9">
    <source>
        <dbReference type="EMBL" id="RIV42407.1"/>
    </source>
</evidence>
<keyword evidence="12" id="KW-1185">Reference proteome</keyword>
<feature type="transmembrane region" description="Helical" evidence="8">
    <location>
        <begin position="86"/>
        <end position="104"/>
    </location>
</feature>
<gene>
    <name evidence="9" type="ORF">D2V05_16545</name>
    <name evidence="10" type="ORF">FQ017_16405</name>
</gene>
<keyword evidence="6 8" id="KW-0472">Membrane</keyword>
<dbReference type="RefSeq" id="WP_119648650.1">
    <property type="nucleotide sequence ID" value="NZ_QXFI01000035.1"/>
</dbReference>
<dbReference type="Proteomes" id="UP000266691">
    <property type="component" value="Unassembled WGS sequence"/>
</dbReference>
<dbReference type="AlphaFoldDB" id="A0A3A1NGL3"/>
<dbReference type="InterPro" id="IPR050363">
    <property type="entry name" value="MIP/Aquaporin"/>
</dbReference>